<evidence type="ECO:0000313" key="3">
    <source>
        <dbReference type="Proteomes" id="UP000234632"/>
    </source>
</evidence>
<dbReference type="AlphaFoldDB" id="A0A2N4T4Q8"/>
<dbReference type="Pfam" id="PF13384">
    <property type="entry name" value="HTH_23"/>
    <property type="match status" value="1"/>
</dbReference>
<evidence type="ECO:0000256" key="1">
    <source>
        <dbReference type="SAM" id="MobiDB-lite"/>
    </source>
</evidence>
<gene>
    <name evidence="2" type="ORF">AUQ48_14510</name>
</gene>
<name>A0A2N4T4Q8_9MICC</name>
<organism evidence="2 3">
    <name type="scientific">Kocuria flava</name>
    <dbReference type="NCBI Taxonomy" id="446860"/>
    <lineage>
        <taxon>Bacteria</taxon>
        <taxon>Bacillati</taxon>
        <taxon>Actinomycetota</taxon>
        <taxon>Actinomycetes</taxon>
        <taxon>Micrococcales</taxon>
        <taxon>Micrococcaceae</taxon>
        <taxon>Kocuria</taxon>
    </lineage>
</organism>
<comment type="caution">
    <text evidence="2">The sequence shown here is derived from an EMBL/GenBank/DDBJ whole genome shotgun (WGS) entry which is preliminary data.</text>
</comment>
<reference evidence="2 3" key="1">
    <citation type="submission" date="2015-12" db="EMBL/GenBank/DDBJ databases">
        <authorList>
            <person name="Shamseldin A."/>
            <person name="Moawad H."/>
            <person name="Abd El-Rahim W.M."/>
            <person name="Sadowsky M.J."/>
        </authorList>
    </citation>
    <scope>NUCLEOTIDE SEQUENCE [LARGE SCALE GENOMIC DNA]</scope>
    <source>
        <strain evidence="2 3">S43</strain>
    </source>
</reference>
<dbReference type="Proteomes" id="UP000234632">
    <property type="component" value="Unassembled WGS sequence"/>
</dbReference>
<sequence>MANRPAALLLLREGDREMLTRLTHSTSVRPGLAQRAQIVPMAVDGVSNTEIAQKVGATRTTVIAWRTRYTQAGITGQVAAHRPPGHCGRHPRSPTEEGRGHILVPRLLAARMGIDHNSVVKAWREHEVAQWREGCVKLSTDPELVAEVVNVVGLHLAPPENAVVLWAEWRRSPRSKCWNVPPKGSRCGRASRGTCARNS</sequence>
<dbReference type="InterPro" id="IPR009057">
    <property type="entry name" value="Homeodomain-like_sf"/>
</dbReference>
<proteinExistence type="predicted"/>
<feature type="compositionally biased region" description="Basic residues" evidence="1">
    <location>
        <begin position="83"/>
        <end position="92"/>
    </location>
</feature>
<dbReference type="SUPFAM" id="SSF46689">
    <property type="entry name" value="Homeodomain-like"/>
    <property type="match status" value="1"/>
</dbReference>
<dbReference type="EMBL" id="LOMZ01000001">
    <property type="protein sequence ID" value="PLC13204.1"/>
    <property type="molecule type" value="Genomic_DNA"/>
</dbReference>
<evidence type="ECO:0008006" key="4">
    <source>
        <dbReference type="Google" id="ProtNLM"/>
    </source>
</evidence>
<accession>A0A2N4T4Q8</accession>
<dbReference type="RefSeq" id="WP_101852713.1">
    <property type="nucleotide sequence ID" value="NZ_LOMZ01000001.1"/>
</dbReference>
<protein>
    <recommendedName>
        <fullName evidence="4">Helix-turn-helix domain-containing protein</fullName>
    </recommendedName>
</protein>
<evidence type="ECO:0000313" key="2">
    <source>
        <dbReference type="EMBL" id="PLC13204.1"/>
    </source>
</evidence>
<feature type="region of interest" description="Disordered" evidence="1">
    <location>
        <begin position="78"/>
        <end position="98"/>
    </location>
</feature>